<organism evidence="6 7">
    <name type="scientific">Citrullus colocynthis</name>
    <name type="common">colocynth</name>
    <dbReference type="NCBI Taxonomy" id="252529"/>
    <lineage>
        <taxon>Eukaryota</taxon>
        <taxon>Viridiplantae</taxon>
        <taxon>Streptophyta</taxon>
        <taxon>Embryophyta</taxon>
        <taxon>Tracheophyta</taxon>
        <taxon>Spermatophyta</taxon>
        <taxon>Magnoliopsida</taxon>
        <taxon>eudicotyledons</taxon>
        <taxon>Gunneridae</taxon>
        <taxon>Pentapetalae</taxon>
        <taxon>rosids</taxon>
        <taxon>fabids</taxon>
        <taxon>Cucurbitales</taxon>
        <taxon>Cucurbitaceae</taxon>
        <taxon>Benincaseae</taxon>
        <taxon>Citrullus</taxon>
    </lineage>
</organism>
<keyword evidence="7" id="KW-1185">Reference proteome</keyword>
<dbReference type="PANTHER" id="PTHR32054:SF31">
    <property type="entry name" value="PROTEIN WEAK CHLOROPLAST MOVEMENT UNDER BLUE LIGHT 1"/>
    <property type="match status" value="1"/>
</dbReference>
<accession>A0ABP0Y0U6</accession>
<dbReference type="Proteomes" id="UP001642487">
    <property type="component" value="Chromosome 11"/>
</dbReference>
<name>A0ABP0Y0U6_9ROSI</name>
<sequence>MFFFFFFFFFFILKFPFPIHPVSFSIPFFLSVVTFNDGKSTQHATPIETKDLKMTGSESEAPTVIACNATIDFEGGGPTGPVANGVIYSAPVANGVIYSESPKFFATKDPPSVVSEEKGNHVAMEVHSPKNLKQGGLNRGFIETKAPIESVKAAVSKFGGIVDWKARRVHSMVERSKTVEEKLEDVQEEILHHRKMSEEAMEDEFQVLKDLENTKQRIEELKLAVEIAQREEQQAKQDSELAKQKLEEMEQGTTEENDDALAKAQLEMAMAGHAAAVSELKSIKEELEVLRNEFASLVCERDAAVKNADDALAASKESEKALEELTMELVALKQSLESAEGAHLEAEEQRMGAALAKEQDCSKWQKELSDAEEEFCRLNLQVMSIEDLKLKVNTASTLLSDLKAEMMAYMESVLREEISDGQLLEGEISETVKKIDIATLSAVDSKKMELEEVKLNIEKAIAEVECLKMAVTSLKSELEVEKSTMTTTKKREGRPSDAAGSFETELDKNMSKIAVVQENVKEAQENSIDLTNQLKQAEEEADQAKTLAQMAREELQKARIEADQAKAEARAIESRLLAAQKEIEASNASKMLALSAIQALQESDPSETTKEDSPTIVTISLEEYNELSECAREAEEQARIKVTEAISQIEVAKESEAKSQEMLEEVSRELVARQEALKAATEKESEAEEGKLAVEQVLRSWRAEQEQQRKDDKSGQEVAIPTTSPRTSFEVKESTTDEQADSPAPHEPSEKEETQKGLGRTESLSETKDGKKKKKSFFPKMLTLLGKQKSSRHKAT</sequence>
<feature type="signal peptide" evidence="5">
    <location>
        <begin position="1"/>
        <end position="21"/>
    </location>
</feature>
<feature type="coiled-coil region" evidence="3">
    <location>
        <begin position="506"/>
        <end position="582"/>
    </location>
</feature>
<evidence type="ECO:0000256" key="4">
    <source>
        <dbReference type="SAM" id="MobiDB-lite"/>
    </source>
</evidence>
<keyword evidence="5" id="KW-0732">Signal</keyword>
<evidence type="ECO:0000313" key="6">
    <source>
        <dbReference type="EMBL" id="CAK9312575.1"/>
    </source>
</evidence>
<feature type="coiled-coil region" evidence="3">
    <location>
        <begin position="443"/>
        <end position="477"/>
    </location>
</feature>
<dbReference type="InterPro" id="IPR008545">
    <property type="entry name" value="Web"/>
</dbReference>
<comment type="similarity">
    <text evidence="1">Belongs to the WEB family.</text>
</comment>
<evidence type="ECO:0000256" key="3">
    <source>
        <dbReference type="SAM" id="Coils"/>
    </source>
</evidence>
<evidence type="ECO:0000313" key="7">
    <source>
        <dbReference type="Proteomes" id="UP001642487"/>
    </source>
</evidence>
<dbReference type="EMBL" id="OZ021745">
    <property type="protein sequence ID" value="CAK9312575.1"/>
    <property type="molecule type" value="Genomic_DNA"/>
</dbReference>
<reference evidence="6 7" key="1">
    <citation type="submission" date="2024-03" db="EMBL/GenBank/DDBJ databases">
        <authorList>
            <person name="Gkanogiannis A."/>
            <person name="Becerra Lopez-Lavalle L."/>
        </authorList>
    </citation>
    <scope>NUCLEOTIDE SEQUENCE [LARGE SCALE GENOMIC DNA]</scope>
</reference>
<proteinExistence type="inferred from homology"/>
<feature type="chain" id="PRO_5046534074" evidence="5">
    <location>
        <begin position="22"/>
        <end position="796"/>
    </location>
</feature>
<evidence type="ECO:0000256" key="2">
    <source>
        <dbReference type="ARBA" id="ARBA00023054"/>
    </source>
</evidence>
<feature type="region of interest" description="Disordered" evidence="4">
    <location>
        <begin position="702"/>
        <end position="796"/>
    </location>
</feature>
<protein>
    <submittedName>
        <fullName evidence="6">Uncharacterized protein</fullName>
    </submittedName>
</protein>
<feature type="coiled-coil region" evidence="3">
    <location>
        <begin position="621"/>
        <end position="683"/>
    </location>
</feature>
<gene>
    <name evidence="6" type="ORF">CITCOLO1_LOCUS4269</name>
</gene>
<dbReference type="Pfam" id="PF05701">
    <property type="entry name" value="WEMBL"/>
    <property type="match status" value="1"/>
</dbReference>
<feature type="compositionally biased region" description="Basic and acidic residues" evidence="4">
    <location>
        <begin position="702"/>
        <end position="715"/>
    </location>
</feature>
<feature type="region of interest" description="Disordered" evidence="4">
    <location>
        <begin position="482"/>
        <end position="504"/>
    </location>
</feature>
<dbReference type="PANTHER" id="PTHR32054">
    <property type="entry name" value="HEAVY CHAIN, PUTATIVE, EXPRESSED-RELATED-RELATED"/>
    <property type="match status" value="1"/>
</dbReference>
<evidence type="ECO:0000256" key="1">
    <source>
        <dbReference type="ARBA" id="ARBA00005485"/>
    </source>
</evidence>
<evidence type="ECO:0000256" key="5">
    <source>
        <dbReference type="SAM" id="SignalP"/>
    </source>
</evidence>
<keyword evidence="2 3" id="KW-0175">Coiled coil</keyword>
<feature type="coiled-coil region" evidence="3">
    <location>
        <begin position="169"/>
        <end position="405"/>
    </location>
</feature>